<dbReference type="GO" id="GO:0000030">
    <property type="term" value="F:mannosyltransferase activity"/>
    <property type="evidence" value="ECO:0007669"/>
    <property type="project" value="TreeGrafter"/>
</dbReference>
<organism evidence="2 3">
    <name type="scientific">Mucilaginibacter oryzae</name>
    <dbReference type="NCBI Taxonomy" id="468058"/>
    <lineage>
        <taxon>Bacteria</taxon>
        <taxon>Pseudomonadati</taxon>
        <taxon>Bacteroidota</taxon>
        <taxon>Sphingobacteriia</taxon>
        <taxon>Sphingobacteriales</taxon>
        <taxon>Sphingobacteriaceae</taxon>
        <taxon>Mucilaginibacter</taxon>
    </lineage>
</organism>
<dbReference type="GO" id="GO:0016020">
    <property type="term" value="C:membrane"/>
    <property type="evidence" value="ECO:0007669"/>
    <property type="project" value="GOC"/>
</dbReference>
<name>A0A316GT82_9SPHI</name>
<evidence type="ECO:0000256" key="1">
    <source>
        <dbReference type="ARBA" id="ARBA00022679"/>
    </source>
</evidence>
<protein>
    <submittedName>
        <fullName evidence="2">Glycosyl transferase-like sugar-binding protein</fullName>
    </submittedName>
</protein>
<dbReference type="InterPro" id="IPR029044">
    <property type="entry name" value="Nucleotide-diphossugar_trans"/>
</dbReference>
<dbReference type="EMBL" id="QGHA01000022">
    <property type="protein sequence ID" value="PWK65389.1"/>
    <property type="molecule type" value="Genomic_DNA"/>
</dbReference>
<gene>
    <name evidence="2" type="ORF">LX99_05034</name>
</gene>
<dbReference type="PANTHER" id="PTHR32385">
    <property type="entry name" value="MANNOSYL PHOSPHORYLINOSITOL CERAMIDE SYNTHASE"/>
    <property type="match status" value="1"/>
</dbReference>
<dbReference type="SUPFAM" id="SSF53448">
    <property type="entry name" value="Nucleotide-diphospho-sugar transferases"/>
    <property type="match status" value="1"/>
</dbReference>
<dbReference type="GO" id="GO:0051999">
    <property type="term" value="P:mannosyl-inositol phosphorylceramide biosynthetic process"/>
    <property type="evidence" value="ECO:0007669"/>
    <property type="project" value="TreeGrafter"/>
</dbReference>
<comment type="caution">
    <text evidence="2">The sequence shown here is derived from an EMBL/GenBank/DDBJ whole genome shotgun (WGS) entry which is preliminary data.</text>
</comment>
<proteinExistence type="predicted"/>
<evidence type="ECO:0000313" key="2">
    <source>
        <dbReference type="EMBL" id="PWK65389.1"/>
    </source>
</evidence>
<accession>A0A316GT82</accession>
<dbReference type="AlphaFoldDB" id="A0A316GT82"/>
<dbReference type="InterPro" id="IPR007577">
    <property type="entry name" value="GlycoTrfase_DXD_sugar-bd_CS"/>
</dbReference>
<keyword evidence="1 2" id="KW-0808">Transferase</keyword>
<reference evidence="2 3" key="1">
    <citation type="submission" date="2018-05" db="EMBL/GenBank/DDBJ databases">
        <title>Genomic Encyclopedia of Archaeal and Bacterial Type Strains, Phase II (KMG-II): from individual species to whole genera.</title>
        <authorList>
            <person name="Goeker M."/>
        </authorList>
    </citation>
    <scope>NUCLEOTIDE SEQUENCE [LARGE SCALE GENOMIC DNA]</scope>
    <source>
        <strain evidence="2 3">DSM 19975</strain>
    </source>
</reference>
<dbReference type="PANTHER" id="PTHR32385:SF15">
    <property type="entry name" value="INOSITOL PHOSPHOCERAMIDE MANNOSYLTRANSFERASE 1"/>
    <property type="match status" value="1"/>
</dbReference>
<dbReference type="InterPro" id="IPR051706">
    <property type="entry name" value="Glycosyltransferase_domain"/>
</dbReference>
<sequence>MVPKIIHIIVGPKANFLIKKCIYSWSVLNDVGFEIMIWDDNKILDFMKKHYAFTLGAIENARNHAEVADLARYAIVHYFGGYYFDWDIELLNKGRFLYLCDSNPLGFLIQDPINQTLAPEAFSALPGEFFFNCLLDNIVDIFSNNFRDSMPTPHYSGPFRMREVFYFHKQRTRQSIKLVKEVFLYDYLEIRQMPPREVEVPMIHYWIHSWLPVAESR</sequence>
<dbReference type="Gene3D" id="3.90.550.20">
    <property type="match status" value="1"/>
</dbReference>
<dbReference type="RefSeq" id="WP_109610989.1">
    <property type="nucleotide sequence ID" value="NZ_QGHA01000022.1"/>
</dbReference>
<evidence type="ECO:0000313" key="3">
    <source>
        <dbReference type="Proteomes" id="UP000245678"/>
    </source>
</evidence>
<dbReference type="Pfam" id="PF04488">
    <property type="entry name" value="Gly_transf_sug"/>
    <property type="match status" value="1"/>
</dbReference>
<dbReference type="Proteomes" id="UP000245678">
    <property type="component" value="Unassembled WGS sequence"/>
</dbReference>
<keyword evidence="3" id="KW-1185">Reference proteome</keyword>